<keyword evidence="3" id="KW-1185">Reference proteome</keyword>
<dbReference type="InterPro" id="IPR044741">
    <property type="entry name" value="NsLTP-like"/>
</dbReference>
<dbReference type="InterPro" id="IPR039265">
    <property type="entry name" value="DIR1-like"/>
</dbReference>
<evidence type="ECO:0000313" key="2">
    <source>
        <dbReference type="EMBL" id="KAL3824478.1"/>
    </source>
</evidence>
<dbReference type="EMBL" id="JBJXBP010000006">
    <property type="protein sequence ID" value="KAL3824478.1"/>
    <property type="molecule type" value="Genomic_DNA"/>
</dbReference>
<evidence type="ECO:0000313" key="3">
    <source>
        <dbReference type="Proteomes" id="UP001634393"/>
    </source>
</evidence>
<dbReference type="SUPFAM" id="SSF47699">
    <property type="entry name" value="Bifunctional inhibitor/lipid-transfer protein/seed storage 2S albumin"/>
    <property type="match status" value="1"/>
</dbReference>
<feature type="domain" description="Bifunctional inhibitor/plant lipid transfer protein/seed storage helical" evidence="1">
    <location>
        <begin position="32"/>
        <end position="104"/>
    </location>
</feature>
<dbReference type="InterPro" id="IPR036312">
    <property type="entry name" value="Bifun_inhib/LTP/seed_sf"/>
</dbReference>
<comment type="caution">
    <text evidence="2">The sequence shown here is derived from an EMBL/GenBank/DDBJ whole genome shotgun (WGS) entry which is preliminary data.</text>
</comment>
<accession>A0ABD3SJF9</accession>
<sequence length="104" mass="11157">MEESSLLLYHKKIVILTMFLCVLSINAQTLSCNMTLAGLMACEPSAKPPRPIPPTTACCTALSHADISCLCSYKNSTALPALGIDPTLAMKLPEECKLPHPPKC</sequence>
<organism evidence="2 3">
    <name type="scientific">Penstemon smallii</name>
    <dbReference type="NCBI Taxonomy" id="265156"/>
    <lineage>
        <taxon>Eukaryota</taxon>
        <taxon>Viridiplantae</taxon>
        <taxon>Streptophyta</taxon>
        <taxon>Embryophyta</taxon>
        <taxon>Tracheophyta</taxon>
        <taxon>Spermatophyta</taxon>
        <taxon>Magnoliopsida</taxon>
        <taxon>eudicotyledons</taxon>
        <taxon>Gunneridae</taxon>
        <taxon>Pentapetalae</taxon>
        <taxon>asterids</taxon>
        <taxon>lamiids</taxon>
        <taxon>Lamiales</taxon>
        <taxon>Plantaginaceae</taxon>
        <taxon>Cheloneae</taxon>
        <taxon>Penstemon</taxon>
    </lineage>
</organism>
<dbReference type="InterPro" id="IPR016140">
    <property type="entry name" value="Bifunc_inhib/LTP/seed_store"/>
</dbReference>
<dbReference type="Pfam" id="PF14368">
    <property type="entry name" value="LTP_2"/>
    <property type="match status" value="1"/>
</dbReference>
<protein>
    <recommendedName>
        <fullName evidence="1">Bifunctional inhibitor/plant lipid transfer protein/seed storage helical domain-containing protein</fullName>
    </recommendedName>
</protein>
<reference evidence="2 3" key="1">
    <citation type="submission" date="2024-12" db="EMBL/GenBank/DDBJ databases">
        <title>The unique morphological basis and parallel evolutionary history of personate flowers in Penstemon.</title>
        <authorList>
            <person name="Depatie T.H."/>
            <person name="Wessinger C.A."/>
        </authorList>
    </citation>
    <scope>NUCLEOTIDE SEQUENCE [LARGE SCALE GENOMIC DNA]</scope>
    <source>
        <strain evidence="2">WTNN_2</strain>
        <tissue evidence="2">Leaf</tissue>
    </source>
</reference>
<name>A0ABD3SJF9_9LAMI</name>
<dbReference type="Gene3D" id="1.10.110.10">
    <property type="entry name" value="Plant lipid-transfer and hydrophobic proteins"/>
    <property type="match status" value="1"/>
</dbReference>
<gene>
    <name evidence="2" type="ORF">ACJIZ3_020507</name>
</gene>
<dbReference type="PANTHER" id="PTHR33122">
    <property type="entry name" value="LIPID BINDING PROTEIN-RELATED"/>
    <property type="match status" value="1"/>
</dbReference>
<dbReference type="AlphaFoldDB" id="A0ABD3SJF9"/>
<evidence type="ECO:0000259" key="1">
    <source>
        <dbReference type="SMART" id="SM00499"/>
    </source>
</evidence>
<dbReference type="SMART" id="SM00499">
    <property type="entry name" value="AAI"/>
    <property type="match status" value="1"/>
</dbReference>
<dbReference type="CDD" id="cd04660">
    <property type="entry name" value="nsLTP_like"/>
    <property type="match status" value="1"/>
</dbReference>
<dbReference type="Proteomes" id="UP001634393">
    <property type="component" value="Unassembled WGS sequence"/>
</dbReference>
<proteinExistence type="predicted"/>
<dbReference type="PANTHER" id="PTHR33122:SF63">
    <property type="entry name" value="BIFUNCTIONAL INHIBITOR_PLANT LIPID TRANSFER PROTEIN_SEED STORAGE HELICAL DOMAIN-CONTAINING PROTEIN"/>
    <property type="match status" value="1"/>
</dbReference>